<reference evidence="5" key="2">
    <citation type="journal article" date="2021" name="Microbiol. Resour. Announc.">
        <title>Complete Genome Sequences of Three Human Oral Treponema parvum Isolates.</title>
        <authorList>
            <person name="Zeng H."/>
            <person name="Watt R.M."/>
        </authorList>
    </citation>
    <scope>NUCLEOTIDE SEQUENCE</scope>
    <source>
        <strain evidence="5">ATCC 700773</strain>
    </source>
</reference>
<dbReference type="AlphaFoldDB" id="A0A975EYH7"/>
<dbReference type="RefSeq" id="WP_210117950.1">
    <property type="nucleotide sequence ID" value="NZ_CP054257.1"/>
</dbReference>
<dbReference type="InterPro" id="IPR018060">
    <property type="entry name" value="HTH_AraC"/>
</dbReference>
<dbReference type="PRINTS" id="PR00032">
    <property type="entry name" value="HTHARAC"/>
</dbReference>
<dbReference type="SUPFAM" id="SSF46689">
    <property type="entry name" value="Homeodomain-like"/>
    <property type="match status" value="2"/>
</dbReference>
<dbReference type="InterPro" id="IPR037923">
    <property type="entry name" value="HTH-like"/>
</dbReference>
<dbReference type="InterPro" id="IPR001387">
    <property type="entry name" value="Cro/C1-type_HTH"/>
</dbReference>
<dbReference type="PROSITE" id="PS01124">
    <property type="entry name" value="HTH_ARAC_FAMILY_2"/>
    <property type="match status" value="1"/>
</dbReference>
<dbReference type="Pfam" id="PF12833">
    <property type="entry name" value="HTH_18"/>
    <property type="match status" value="1"/>
</dbReference>
<keyword evidence="3" id="KW-0804">Transcription</keyword>
<accession>A0A975EYH7</accession>
<dbReference type="Gene3D" id="1.10.10.60">
    <property type="entry name" value="Homeodomain-like"/>
    <property type="match status" value="2"/>
</dbReference>
<sequence length="282" mass="32834">MNIIDAVYVYRMFMGRKASWNGRYHSHKEGQFEIHFFVEGAGSFLSNKKRIPIRNKTMFLTLPQEFHSILPDRIVKPITYYAILFSLSPKKDRRLYEFLSRLSSSAEKKQNVEESSIQFIFEEIFHSANSKSKILKKSAELLMQGLIYRFFMGDKAPVSERRTDIAADFPVSGGRVEQSIKIMEERIYQNLKIEDLAGEMGISPEHYIRIFRKKMNITPLQYFYRLKIKTAAAMICNTDLYISDISKKMSFENPFHFSRIFKKCAGLSPSAYRKLYGAGALF</sequence>
<feature type="domain" description="HTH araC/xylS-type" evidence="4">
    <location>
        <begin position="177"/>
        <end position="275"/>
    </location>
</feature>
<evidence type="ECO:0000256" key="1">
    <source>
        <dbReference type="ARBA" id="ARBA00023015"/>
    </source>
</evidence>
<dbReference type="InterPro" id="IPR009057">
    <property type="entry name" value="Homeodomain-like_sf"/>
</dbReference>
<dbReference type="SUPFAM" id="SSF51215">
    <property type="entry name" value="Regulatory protein AraC"/>
    <property type="match status" value="1"/>
</dbReference>
<dbReference type="PANTHER" id="PTHR43280:SF2">
    <property type="entry name" value="HTH-TYPE TRANSCRIPTIONAL REGULATOR EXSA"/>
    <property type="match status" value="1"/>
</dbReference>
<dbReference type="CDD" id="cd00093">
    <property type="entry name" value="HTH_XRE"/>
    <property type="match status" value="1"/>
</dbReference>
<dbReference type="InterPro" id="IPR020449">
    <property type="entry name" value="Tscrpt_reg_AraC-type_HTH"/>
</dbReference>
<dbReference type="SMART" id="SM00342">
    <property type="entry name" value="HTH_ARAC"/>
    <property type="match status" value="1"/>
</dbReference>
<evidence type="ECO:0000313" key="6">
    <source>
        <dbReference type="Proteomes" id="UP000671995"/>
    </source>
</evidence>
<evidence type="ECO:0000256" key="2">
    <source>
        <dbReference type="ARBA" id="ARBA00023125"/>
    </source>
</evidence>
<dbReference type="EMBL" id="CP054257">
    <property type="protein sequence ID" value="QTQ11153.1"/>
    <property type="molecule type" value="Genomic_DNA"/>
</dbReference>
<evidence type="ECO:0000313" key="5">
    <source>
        <dbReference type="EMBL" id="QTQ11153.1"/>
    </source>
</evidence>
<dbReference type="Pfam" id="PF02311">
    <property type="entry name" value="AraC_binding"/>
    <property type="match status" value="1"/>
</dbReference>
<organism evidence="5 6">
    <name type="scientific">Treponema parvum</name>
    <dbReference type="NCBI Taxonomy" id="138851"/>
    <lineage>
        <taxon>Bacteria</taxon>
        <taxon>Pseudomonadati</taxon>
        <taxon>Spirochaetota</taxon>
        <taxon>Spirochaetia</taxon>
        <taxon>Spirochaetales</taxon>
        <taxon>Treponemataceae</taxon>
        <taxon>Treponema</taxon>
    </lineage>
</organism>
<dbReference type="GO" id="GO:0003700">
    <property type="term" value="F:DNA-binding transcription factor activity"/>
    <property type="evidence" value="ECO:0007669"/>
    <property type="project" value="InterPro"/>
</dbReference>
<evidence type="ECO:0000259" key="4">
    <source>
        <dbReference type="PROSITE" id="PS01124"/>
    </source>
</evidence>
<evidence type="ECO:0000256" key="3">
    <source>
        <dbReference type="ARBA" id="ARBA00023163"/>
    </source>
</evidence>
<protein>
    <submittedName>
        <fullName evidence="5">Helix-turn-helix transcriptional regulator</fullName>
    </submittedName>
</protein>
<proteinExistence type="predicted"/>
<name>A0A975EYH7_9SPIR</name>
<reference evidence="5" key="1">
    <citation type="submission" date="2020-05" db="EMBL/GenBank/DDBJ databases">
        <authorList>
            <person name="Zeng H."/>
            <person name="Chan Y.K."/>
            <person name="Watt R.M."/>
        </authorList>
    </citation>
    <scope>NUCLEOTIDE SEQUENCE</scope>
    <source>
        <strain evidence="5">ATCC 700773</strain>
    </source>
</reference>
<dbReference type="GO" id="GO:0043565">
    <property type="term" value="F:sequence-specific DNA binding"/>
    <property type="evidence" value="ECO:0007669"/>
    <property type="project" value="InterPro"/>
</dbReference>
<gene>
    <name evidence="5" type="ORF">HRI96_02450</name>
</gene>
<dbReference type="Proteomes" id="UP000671995">
    <property type="component" value="Chromosome"/>
</dbReference>
<dbReference type="InterPro" id="IPR003313">
    <property type="entry name" value="AraC-bd"/>
</dbReference>
<dbReference type="PANTHER" id="PTHR43280">
    <property type="entry name" value="ARAC-FAMILY TRANSCRIPTIONAL REGULATOR"/>
    <property type="match status" value="1"/>
</dbReference>
<keyword evidence="1" id="KW-0805">Transcription regulation</keyword>
<keyword evidence="2" id="KW-0238">DNA-binding</keyword>